<organism evidence="1 2">
    <name type="scientific">Providencia sneebia DSM 19967</name>
    <dbReference type="NCBI Taxonomy" id="1141660"/>
    <lineage>
        <taxon>Bacteria</taxon>
        <taxon>Pseudomonadati</taxon>
        <taxon>Pseudomonadota</taxon>
        <taxon>Gammaproteobacteria</taxon>
        <taxon>Enterobacterales</taxon>
        <taxon>Morganellaceae</taxon>
        <taxon>Providencia</taxon>
    </lineage>
</organism>
<dbReference type="EMBL" id="AKKN01000008">
    <property type="protein sequence ID" value="EKT57562.1"/>
    <property type="molecule type" value="Genomic_DNA"/>
</dbReference>
<protein>
    <recommendedName>
        <fullName evidence="3">HEAT repeat domain-containing protein</fullName>
    </recommendedName>
</protein>
<dbReference type="SUPFAM" id="SSF48371">
    <property type="entry name" value="ARM repeat"/>
    <property type="match status" value="1"/>
</dbReference>
<dbReference type="OrthoDB" id="6460792at2"/>
<dbReference type="HOGENOM" id="CLU_203125_0_0_6"/>
<sequence>MEQQIISTLVELTFRSNDNVKVAAISALGDYKSTIDQEKAIVRLLTLCHDPNKEVAISSINSLSKLASYFSQQENKSNKG</sequence>
<keyword evidence="2" id="KW-1185">Reference proteome</keyword>
<dbReference type="Gene3D" id="1.25.10.10">
    <property type="entry name" value="Leucine-rich Repeat Variant"/>
    <property type="match status" value="1"/>
</dbReference>
<dbReference type="InterPro" id="IPR011989">
    <property type="entry name" value="ARM-like"/>
</dbReference>
<accession>K8WJA9</accession>
<dbReference type="InterPro" id="IPR016024">
    <property type="entry name" value="ARM-type_fold"/>
</dbReference>
<gene>
    <name evidence="1" type="ORF">OO7_09265</name>
</gene>
<reference evidence="1 2" key="1">
    <citation type="journal article" date="2012" name="BMC Genomics">
        <title>Comparative genomics of bacteria in the genus Providencia isolated from wild Drosophila melanogaster.</title>
        <authorList>
            <person name="Galac M.R."/>
            <person name="Lazzaro B.P."/>
        </authorList>
    </citation>
    <scope>NUCLEOTIDE SEQUENCE [LARGE SCALE GENOMIC DNA]</scope>
    <source>
        <strain evidence="1 2">DSM 19967</strain>
    </source>
</reference>
<name>K8WJA9_9GAMM</name>
<evidence type="ECO:0000313" key="1">
    <source>
        <dbReference type="EMBL" id="EKT57562.1"/>
    </source>
</evidence>
<dbReference type="Proteomes" id="UP000010290">
    <property type="component" value="Chromosome"/>
</dbReference>
<dbReference type="PATRIC" id="fig|1141660.3.peg.1850"/>
<evidence type="ECO:0008006" key="3">
    <source>
        <dbReference type="Google" id="ProtNLM"/>
    </source>
</evidence>
<proteinExistence type="predicted"/>
<dbReference type="AlphaFoldDB" id="K8WJA9"/>
<evidence type="ECO:0000313" key="2">
    <source>
        <dbReference type="Proteomes" id="UP000010290"/>
    </source>
</evidence>
<comment type="caution">
    <text evidence="1">The sequence shown here is derived from an EMBL/GenBank/DDBJ whole genome shotgun (WGS) entry which is preliminary data.</text>
</comment>
<dbReference type="RefSeq" id="WP_008915671.1">
    <property type="nucleotide sequence ID" value="NZ_CM001773.1"/>
</dbReference>